<keyword evidence="1" id="KW-0812">Transmembrane</keyword>
<protein>
    <submittedName>
        <fullName evidence="3">Sporulation integral membrane protein YlbJ</fullName>
    </submittedName>
</protein>
<feature type="transmembrane region" description="Helical" evidence="1">
    <location>
        <begin position="100"/>
        <end position="121"/>
    </location>
</feature>
<comment type="caution">
    <text evidence="3">The sequence shown here is derived from an EMBL/GenBank/DDBJ whole genome shotgun (WGS) entry which is preliminary data.</text>
</comment>
<feature type="transmembrane region" description="Helical" evidence="1">
    <location>
        <begin position="306"/>
        <end position="326"/>
    </location>
</feature>
<evidence type="ECO:0000256" key="1">
    <source>
        <dbReference type="SAM" id="Phobius"/>
    </source>
</evidence>
<feature type="transmembrane region" description="Helical" evidence="1">
    <location>
        <begin position="127"/>
        <end position="148"/>
    </location>
</feature>
<accession>A0A6N8CPR0</accession>
<keyword evidence="4" id="KW-1185">Reference proteome</keyword>
<dbReference type="AlphaFoldDB" id="A0A6N8CPR0"/>
<proteinExistence type="predicted"/>
<feature type="transmembrane region" description="Helical" evidence="1">
    <location>
        <begin position="56"/>
        <end position="79"/>
    </location>
</feature>
<feature type="transmembrane region" description="Helical" evidence="1">
    <location>
        <begin position="272"/>
        <end position="294"/>
    </location>
</feature>
<feature type="transmembrane region" description="Helical" evidence="1">
    <location>
        <begin position="188"/>
        <end position="213"/>
    </location>
</feature>
<evidence type="ECO:0000313" key="4">
    <source>
        <dbReference type="Proteomes" id="UP000440978"/>
    </source>
</evidence>
<dbReference type="Pfam" id="PF07670">
    <property type="entry name" value="Gate"/>
    <property type="match status" value="1"/>
</dbReference>
<evidence type="ECO:0000259" key="2">
    <source>
        <dbReference type="Pfam" id="PF07670"/>
    </source>
</evidence>
<feature type="transmembrane region" description="Helical" evidence="1">
    <location>
        <begin position="356"/>
        <end position="374"/>
    </location>
</feature>
<gene>
    <name evidence="3" type="primary">ylbJ</name>
    <name evidence="3" type="ORF">GMB86_08250</name>
</gene>
<name>A0A6N8CPR0_9BACI</name>
<keyword evidence="1" id="KW-1133">Transmembrane helix</keyword>
<sequence length="382" mass="42751">MITYPQVSLDASIRGLKLWWDVVFPSLMPFFILSELMIAFGLVSFMGVLFEPIMRPLFRIPGVGGFVFVMGIVSGFPAGAKISTRLYEEKKLTKTEAERLASFTNFSNPLFIFGVIATGFFHQASLGIIFALSHYLGNLIVGFFMRFYKSNEETTETRSSTKKTFILFKAFQTMHEERLRQQKPFGKLLGDAVHNSVTTLLMIGGFIILFSVLNQMLMQIHWDSVIQLILHNGLHLIHFSPEFGKAIIPGLFEITIGARQISEVSGPLIQKVILVSMILGFCGFSIQAQVMSILSEANLSAKPFLIGRLIHALSSGIFAFILFHFFEVNESEPSFIPTLDVLSATQTTLIQVSDHVLQAGSLFTLITLIIFILLRTKIHLNK</sequence>
<dbReference type="InterPro" id="IPR014226">
    <property type="entry name" value="Spore_IM_YlbJ"/>
</dbReference>
<dbReference type="Proteomes" id="UP000440978">
    <property type="component" value="Unassembled WGS sequence"/>
</dbReference>
<feature type="domain" description="Nucleoside transporter/FeoB GTPase Gate" evidence="2">
    <location>
        <begin position="22"/>
        <end position="113"/>
    </location>
</feature>
<organism evidence="3 4">
    <name type="scientific">Terrilactibacillus tamarindi</name>
    <dbReference type="NCBI Taxonomy" id="2599694"/>
    <lineage>
        <taxon>Bacteria</taxon>
        <taxon>Bacillati</taxon>
        <taxon>Bacillota</taxon>
        <taxon>Bacilli</taxon>
        <taxon>Bacillales</taxon>
        <taxon>Bacillaceae</taxon>
        <taxon>Terrilactibacillus</taxon>
    </lineage>
</organism>
<dbReference type="NCBIfam" id="TIGR02871">
    <property type="entry name" value="spore_ylbJ"/>
    <property type="match status" value="1"/>
</dbReference>
<keyword evidence="1" id="KW-0472">Membrane</keyword>
<dbReference type="InterPro" id="IPR011642">
    <property type="entry name" value="Gate_dom"/>
</dbReference>
<reference evidence="3 4" key="1">
    <citation type="submission" date="2019-11" db="EMBL/GenBank/DDBJ databases">
        <title>Terrilactibacillus tamarindus sp. nov. BCM23-1 isolated from bark of Tamarindus indica.</title>
        <authorList>
            <person name="Kingkaew E."/>
            <person name="Tanasupawat S."/>
        </authorList>
    </citation>
    <scope>NUCLEOTIDE SEQUENCE [LARGE SCALE GENOMIC DNA]</scope>
    <source>
        <strain evidence="3 4">BCM23-1</strain>
    </source>
</reference>
<feature type="transmembrane region" description="Helical" evidence="1">
    <location>
        <begin position="22"/>
        <end position="50"/>
    </location>
</feature>
<dbReference type="OrthoDB" id="1645614at2"/>
<dbReference type="EMBL" id="WNHB01000011">
    <property type="protein sequence ID" value="MTT32001.1"/>
    <property type="molecule type" value="Genomic_DNA"/>
</dbReference>
<evidence type="ECO:0000313" key="3">
    <source>
        <dbReference type="EMBL" id="MTT32001.1"/>
    </source>
</evidence>